<dbReference type="InterPro" id="IPR036812">
    <property type="entry name" value="NAD(P)_OxRdtase_dom_sf"/>
</dbReference>
<evidence type="ECO:0000259" key="4">
    <source>
        <dbReference type="Pfam" id="PF00248"/>
    </source>
</evidence>
<protein>
    <submittedName>
        <fullName evidence="5">Aldo/keto reductase</fullName>
    </submittedName>
</protein>
<evidence type="ECO:0000256" key="2">
    <source>
        <dbReference type="PIRSR" id="PIRSR000097-2"/>
    </source>
</evidence>
<evidence type="ECO:0000313" key="6">
    <source>
        <dbReference type="Proteomes" id="UP000886890"/>
    </source>
</evidence>
<dbReference type="InterPro" id="IPR018170">
    <property type="entry name" value="Aldo/ket_reductase_CS"/>
</dbReference>
<dbReference type="GO" id="GO:0016491">
    <property type="term" value="F:oxidoreductase activity"/>
    <property type="evidence" value="ECO:0007669"/>
    <property type="project" value="InterPro"/>
</dbReference>
<feature type="site" description="Lowers pKa of active site Tyr" evidence="3">
    <location>
        <position position="90"/>
    </location>
</feature>
<reference evidence="5" key="2">
    <citation type="submission" date="2021-04" db="EMBL/GenBank/DDBJ databases">
        <authorList>
            <person name="Gilroy R."/>
        </authorList>
    </citation>
    <scope>NUCLEOTIDE SEQUENCE</scope>
    <source>
        <strain evidence="5">CHK183-1962</strain>
    </source>
</reference>
<name>A0A9D1XCN4_9FIRM</name>
<organism evidence="5 6">
    <name type="scientific">Candidatus Fusicatenibacter merdavium</name>
    <dbReference type="NCBI Taxonomy" id="2838600"/>
    <lineage>
        <taxon>Bacteria</taxon>
        <taxon>Bacillati</taxon>
        <taxon>Bacillota</taxon>
        <taxon>Clostridia</taxon>
        <taxon>Lachnospirales</taxon>
        <taxon>Lachnospiraceae</taxon>
        <taxon>Fusicatenibacter</taxon>
    </lineage>
</organism>
<dbReference type="PRINTS" id="PR00069">
    <property type="entry name" value="ALDKETRDTASE"/>
</dbReference>
<dbReference type="Proteomes" id="UP000886890">
    <property type="component" value="Unassembled WGS sequence"/>
</dbReference>
<feature type="domain" description="NADP-dependent oxidoreductase" evidence="4">
    <location>
        <begin position="25"/>
        <end position="307"/>
    </location>
</feature>
<gene>
    <name evidence="5" type="ORF">H9734_05565</name>
</gene>
<dbReference type="InterPro" id="IPR020471">
    <property type="entry name" value="AKR"/>
</dbReference>
<dbReference type="Gene3D" id="3.20.20.100">
    <property type="entry name" value="NADP-dependent oxidoreductase domain"/>
    <property type="match status" value="1"/>
</dbReference>
<dbReference type="PANTHER" id="PTHR11732">
    <property type="entry name" value="ALDO/KETO REDUCTASE"/>
    <property type="match status" value="1"/>
</dbReference>
<dbReference type="EMBL" id="DXEK01000090">
    <property type="protein sequence ID" value="HIX77049.1"/>
    <property type="molecule type" value="Genomic_DNA"/>
</dbReference>
<evidence type="ECO:0000313" key="5">
    <source>
        <dbReference type="EMBL" id="HIX77049.1"/>
    </source>
</evidence>
<dbReference type="SUPFAM" id="SSF51430">
    <property type="entry name" value="NAD(P)-linked oxidoreductase"/>
    <property type="match status" value="1"/>
</dbReference>
<evidence type="ECO:0000256" key="3">
    <source>
        <dbReference type="PIRSR" id="PIRSR000097-3"/>
    </source>
</evidence>
<comment type="caution">
    <text evidence="5">The sequence shown here is derived from an EMBL/GenBank/DDBJ whole genome shotgun (WGS) entry which is preliminary data.</text>
</comment>
<dbReference type="PROSITE" id="PS00798">
    <property type="entry name" value="ALDOKETO_REDUCTASE_1"/>
    <property type="match status" value="1"/>
</dbReference>
<dbReference type="Pfam" id="PF00248">
    <property type="entry name" value="Aldo_ket_red"/>
    <property type="match status" value="1"/>
</dbReference>
<proteinExistence type="predicted"/>
<dbReference type="PIRSF" id="PIRSF000097">
    <property type="entry name" value="AKR"/>
    <property type="match status" value="1"/>
</dbReference>
<reference evidence="5" key="1">
    <citation type="journal article" date="2021" name="PeerJ">
        <title>Extensive microbial diversity within the chicken gut microbiome revealed by metagenomics and culture.</title>
        <authorList>
            <person name="Gilroy R."/>
            <person name="Ravi A."/>
            <person name="Getino M."/>
            <person name="Pursley I."/>
            <person name="Horton D.L."/>
            <person name="Alikhan N.F."/>
            <person name="Baker D."/>
            <person name="Gharbi K."/>
            <person name="Hall N."/>
            <person name="Watson M."/>
            <person name="Adriaenssens E.M."/>
            <person name="Foster-Nyarko E."/>
            <person name="Jarju S."/>
            <person name="Secka A."/>
            <person name="Antonio M."/>
            <person name="Oren A."/>
            <person name="Chaudhuri R.R."/>
            <person name="La Ragione R."/>
            <person name="Hildebrand F."/>
            <person name="Pallen M.J."/>
        </authorList>
    </citation>
    <scope>NUCLEOTIDE SEQUENCE</scope>
    <source>
        <strain evidence="5">CHK183-1962</strain>
    </source>
</reference>
<feature type="binding site" evidence="2">
    <location>
        <position position="123"/>
    </location>
    <ligand>
        <name>substrate</name>
    </ligand>
</feature>
<dbReference type="AlphaFoldDB" id="A0A9D1XCN4"/>
<accession>A0A9D1XCN4</accession>
<evidence type="ECO:0000256" key="1">
    <source>
        <dbReference type="PIRSR" id="PIRSR000097-1"/>
    </source>
</evidence>
<dbReference type="InterPro" id="IPR023210">
    <property type="entry name" value="NADP_OxRdtase_dom"/>
</dbReference>
<sequence length="341" mass="38000">MAGETVDPAQVPKRRLYTGAEIPAVGLGTFGSDKYGAAEIAEAVYGAVSCGYRLIDCASVYQNEKEIGGALERLFREKAVTREELFVTGKVWNDMHGEGQVEISCRKSLADLGLEYLDLYLIHWPFPNYHAPGCDGDARNPDSRPFSAEEYLGVWRQCERLVEQGLVRHIGMSNMTIPKLEAVLGQCRIPPAAIEMELHPGFQQPELFRYVTERGIVPIGYCPIGSPSRPERDRTPEDVADTQMPEILEIAAAHQVHPAVVCIKWAVQNGQIPIPFSVKPQQYLENLRCTVQDPLTGEEMEKIRRADRNCRLVKGQVFLWPGAGGWEDLWDPDGPESVPQA</sequence>
<dbReference type="CDD" id="cd19071">
    <property type="entry name" value="AKR_AKR1-5-like"/>
    <property type="match status" value="1"/>
</dbReference>
<feature type="active site" description="Proton donor" evidence="1">
    <location>
        <position position="61"/>
    </location>
</feature>